<dbReference type="InterPro" id="IPR016030">
    <property type="entry name" value="CblAdoTrfase-like"/>
</dbReference>
<comment type="caution">
    <text evidence="8">The sequence shown here is derived from an EMBL/GenBank/DDBJ whole genome shotgun (WGS) entry which is preliminary data.</text>
</comment>
<keyword evidence="6" id="KW-0169">Cobalamin biosynthesis</keyword>
<dbReference type="PANTHER" id="PTHR12213">
    <property type="entry name" value="CORRINOID ADENOSYLTRANSFERASE"/>
    <property type="match status" value="1"/>
</dbReference>
<comment type="catalytic activity">
    <reaction evidence="6">
        <text>2 cob(II)yrinate a,c diamide + reduced [electron-transfer flavoprotein] + 2 ATP = 2 adenosylcob(III)yrinate a,c-diamide + 2 triphosphate + oxidized [electron-transfer flavoprotein] + 3 H(+)</text>
        <dbReference type="Rhea" id="RHEA:11528"/>
        <dbReference type="Rhea" id="RHEA-COMP:10685"/>
        <dbReference type="Rhea" id="RHEA-COMP:10686"/>
        <dbReference type="ChEBI" id="CHEBI:15378"/>
        <dbReference type="ChEBI" id="CHEBI:18036"/>
        <dbReference type="ChEBI" id="CHEBI:30616"/>
        <dbReference type="ChEBI" id="CHEBI:57692"/>
        <dbReference type="ChEBI" id="CHEBI:58307"/>
        <dbReference type="ChEBI" id="CHEBI:58503"/>
        <dbReference type="ChEBI" id="CHEBI:58537"/>
        <dbReference type="EC" id="2.5.1.17"/>
    </reaction>
</comment>
<dbReference type="NCBIfam" id="TIGR00636">
    <property type="entry name" value="PduO_Nterm"/>
    <property type="match status" value="1"/>
</dbReference>
<dbReference type="AlphaFoldDB" id="A0A2H9U7R6"/>
<dbReference type="Pfam" id="PF01923">
    <property type="entry name" value="Cob_adeno_trans"/>
    <property type="match status" value="1"/>
</dbReference>
<keyword evidence="3 6" id="KW-0808">Transferase</keyword>
<keyword evidence="9" id="KW-1185">Reference proteome</keyword>
<dbReference type="GO" id="GO:0009236">
    <property type="term" value="P:cobalamin biosynthetic process"/>
    <property type="evidence" value="ECO:0007669"/>
    <property type="project" value="UniProtKB-UniRule"/>
</dbReference>
<dbReference type="EC" id="2.5.1.17" evidence="6"/>
<dbReference type="OrthoDB" id="9778896at2"/>
<dbReference type="FunFam" id="1.20.1200.10:FF:000001">
    <property type="entry name" value="Cob(I)yrinic acid a,c-diamide adenosyltransferase"/>
    <property type="match status" value="1"/>
</dbReference>
<evidence type="ECO:0000256" key="3">
    <source>
        <dbReference type="ARBA" id="ARBA00022679"/>
    </source>
</evidence>
<evidence type="ECO:0000256" key="6">
    <source>
        <dbReference type="RuleBase" id="RU366026"/>
    </source>
</evidence>
<organism evidence="8 9">
    <name type="scientific">Aeromonas cavernicola</name>
    <dbReference type="NCBI Taxonomy" id="1006623"/>
    <lineage>
        <taxon>Bacteria</taxon>
        <taxon>Pseudomonadati</taxon>
        <taxon>Pseudomonadota</taxon>
        <taxon>Gammaproteobacteria</taxon>
        <taxon>Aeromonadales</taxon>
        <taxon>Aeromonadaceae</taxon>
        <taxon>Aeromonas</taxon>
    </lineage>
</organism>
<accession>A0A2H9U7R6</accession>
<dbReference type="InterPro" id="IPR036451">
    <property type="entry name" value="CblAdoTrfase-like_sf"/>
</dbReference>
<comment type="similarity">
    <text evidence="1 6">Belongs to the Cob(I)alamin adenosyltransferase family.</text>
</comment>
<dbReference type="InterPro" id="IPR029499">
    <property type="entry name" value="PduO-typ"/>
</dbReference>
<dbReference type="SUPFAM" id="SSF89028">
    <property type="entry name" value="Cobalamin adenosyltransferase-like"/>
    <property type="match status" value="1"/>
</dbReference>
<evidence type="ECO:0000256" key="2">
    <source>
        <dbReference type="ARBA" id="ARBA00011233"/>
    </source>
</evidence>
<feature type="domain" description="Cobalamin adenosyltransferase-like" evidence="7">
    <location>
        <begin position="3"/>
        <end position="169"/>
    </location>
</feature>
<sequence length="198" mass="22224">MRIYTRQGDKGLTRLADGIQLAKDHLRVETYGHIDALNAQIGLLIADIPPHETGLLADMQLLQQELFDLGGELAFSSAAQQEGIWQVKSEWTTRLEQQIDDYSAQLPALRNFILPGGSRAAAQAHVVRTQVRYCERLLMTLSQAEVVNPAALPYLNRLSDLFFTIARYLLRKADTPEVLWVKAADRPLSQTRVTDEPT</sequence>
<reference evidence="8 9" key="1">
    <citation type="submission" date="2017-11" db="EMBL/GenBank/DDBJ databases">
        <title>Draft genome sequence of environmental isolate Aeromonas cavernicola sp. nov. MDC 2508.</title>
        <authorList>
            <person name="Colston S.M."/>
            <person name="Navarro A."/>
            <person name="Martinez-Murcia A.J."/>
            <person name="Graf J."/>
        </authorList>
    </citation>
    <scope>NUCLEOTIDE SEQUENCE [LARGE SCALE GENOMIC DNA]</scope>
    <source>
        <strain evidence="8 9">MDC 2508</strain>
    </source>
</reference>
<evidence type="ECO:0000256" key="4">
    <source>
        <dbReference type="ARBA" id="ARBA00022741"/>
    </source>
</evidence>
<keyword evidence="5 6" id="KW-0067">ATP-binding</keyword>
<evidence type="ECO:0000259" key="7">
    <source>
        <dbReference type="Pfam" id="PF01923"/>
    </source>
</evidence>
<evidence type="ECO:0000256" key="1">
    <source>
        <dbReference type="ARBA" id="ARBA00007487"/>
    </source>
</evidence>
<dbReference type="Gene3D" id="1.20.1200.10">
    <property type="entry name" value="Cobalamin adenosyltransferase-like"/>
    <property type="match status" value="1"/>
</dbReference>
<gene>
    <name evidence="8" type="ORF">CUC53_03905</name>
</gene>
<protein>
    <recommendedName>
        <fullName evidence="6">Corrinoid adenosyltransferase</fullName>
        <ecNumber evidence="6">2.5.1.17</ecNumber>
    </recommendedName>
    <alternativeName>
        <fullName evidence="6">Cob(II)alamin adenosyltransferase</fullName>
    </alternativeName>
    <alternativeName>
        <fullName evidence="6">Cob(II)yrinic acid a,c-diamide adenosyltransferase</fullName>
    </alternativeName>
    <alternativeName>
        <fullName evidence="6">Cobinamide/cobalamin adenosyltransferase</fullName>
    </alternativeName>
</protein>
<dbReference type="GO" id="GO:0005524">
    <property type="term" value="F:ATP binding"/>
    <property type="evidence" value="ECO:0007669"/>
    <property type="project" value="UniProtKB-UniRule"/>
</dbReference>
<comment type="pathway">
    <text evidence="6">Cofactor biosynthesis; adenosylcobalamin biosynthesis; adenosylcobalamin from cob(II)yrinate a,c-diamide: step 2/7.</text>
</comment>
<dbReference type="EMBL" id="PGGC01000036">
    <property type="protein sequence ID" value="PJG60054.1"/>
    <property type="molecule type" value="Genomic_DNA"/>
</dbReference>
<keyword evidence="4 6" id="KW-0547">Nucleotide-binding</keyword>
<name>A0A2H9U7R6_9GAMM</name>
<dbReference type="RefSeq" id="WP_100292933.1">
    <property type="nucleotide sequence ID" value="NZ_PGGC01000036.1"/>
</dbReference>
<evidence type="ECO:0000313" key="8">
    <source>
        <dbReference type="EMBL" id="PJG60054.1"/>
    </source>
</evidence>
<dbReference type="UniPathway" id="UPA00148">
    <property type="reaction ID" value="UER00233"/>
</dbReference>
<evidence type="ECO:0000313" key="9">
    <source>
        <dbReference type="Proteomes" id="UP000235861"/>
    </source>
</evidence>
<comment type="catalytic activity">
    <reaction evidence="6">
        <text>2 cob(II)alamin + reduced [electron-transfer flavoprotein] + 2 ATP = 2 adenosylcob(III)alamin + 2 triphosphate + oxidized [electron-transfer flavoprotein] + 3 H(+)</text>
        <dbReference type="Rhea" id="RHEA:28671"/>
        <dbReference type="Rhea" id="RHEA-COMP:10685"/>
        <dbReference type="Rhea" id="RHEA-COMP:10686"/>
        <dbReference type="ChEBI" id="CHEBI:15378"/>
        <dbReference type="ChEBI" id="CHEBI:16304"/>
        <dbReference type="ChEBI" id="CHEBI:18036"/>
        <dbReference type="ChEBI" id="CHEBI:18408"/>
        <dbReference type="ChEBI" id="CHEBI:30616"/>
        <dbReference type="ChEBI" id="CHEBI:57692"/>
        <dbReference type="ChEBI" id="CHEBI:58307"/>
        <dbReference type="EC" id="2.5.1.17"/>
    </reaction>
</comment>
<dbReference type="GO" id="GO:0008817">
    <property type="term" value="F:corrinoid adenosyltransferase activity"/>
    <property type="evidence" value="ECO:0007669"/>
    <property type="project" value="UniProtKB-UniRule"/>
</dbReference>
<dbReference type="PANTHER" id="PTHR12213:SF0">
    <property type="entry name" value="CORRINOID ADENOSYLTRANSFERASE MMAB"/>
    <property type="match status" value="1"/>
</dbReference>
<dbReference type="Proteomes" id="UP000235861">
    <property type="component" value="Unassembled WGS sequence"/>
</dbReference>
<evidence type="ECO:0000256" key="5">
    <source>
        <dbReference type="ARBA" id="ARBA00022840"/>
    </source>
</evidence>
<proteinExistence type="inferred from homology"/>
<comment type="subunit">
    <text evidence="2">Homotrimer.</text>
</comment>